<keyword evidence="2" id="KW-1185">Reference proteome</keyword>
<reference evidence="1 2" key="1">
    <citation type="submission" date="2016-10" db="EMBL/GenBank/DDBJ databases">
        <authorList>
            <person name="de Groot N.N."/>
        </authorList>
    </citation>
    <scope>NUCLEOTIDE SEQUENCE [LARGE SCALE GENOMIC DNA]</scope>
    <source>
        <strain evidence="2">E92,LMG 26720,CCM 7988</strain>
    </source>
</reference>
<evidence type="ECO:0000313" key="2">
    <source>
        <dbReference type="Proteomes" id="UP000199306"/>
    </source>
</evidence>
<gene>
    <name evidence="1" type="ORF">SAMN04515674_10865</name>
</gene>
<protein>
    <submittedName>
        <fullName evidence="1">Uncharacterized protein</fullName>
    </submittedName>
</protein>
<dbReference type="AlphaFoldDB" id="A0A1I5UUQ5"/>
<dbReference type="Proteomes" id="UP000199306">
    <property type="component" value="Unassembled WGS sequence"/>
</dbReference>
<dbReference type="OrthoDB" id="934157at2"/>
<organism evidence="1 2">
    <name type="scientific">Pseudarcicella hirudinis</name>
    <dbReference type="NCBI Taxonomy" id="1079859"/>
    <lineage>
        <taxon>Bacteria</taxon>
        <taxon>Pseudomonadati</taxon>
        <taxon>Bacteroidota</taxon>
        <taxon>Cytophagia</taxon>
        <taxon>Cytophagales</taxon>
        <taxon>Flectobacillaceae</taxon>
        <taxon>Pseudarcicella</taxon>
    </lineage>
</organism>
<dbReference type="RefSeq" id="WP_092017910.1">
    <property type="nucleotide sequence ID" value="NZ_FOXH01000008.1"/>
</dbReference>
<name>A0A1I5UUQ5_9BACT</name>
<sequence length="256" mass="29871">MQLKQLQQLQIKYETADIIPAPYCNQILLSLEQKTEGLSADFQIVYTYRDDLTEEDLYDEGFTSEDDFSWKGILNKAWRTAIEQLLAKTPERPNHKALEEEENFLEISVGKNFEGRPQNQAEWEYLLQELMQAVYETAQKEKNLSLIYKKIDRDKDVQTLFIDVFFSTRKAEAYTETGSGKTLKQFVWEDATPLMQQVFVGEFIPELASQNEPKNPGKYLTTGDGFWYEFSKSLKNPNGNKKYTVTLLDYFDELLK</sequence>
<dbReference type="EMBL" id="FOXH01000008">
    <property type="protein sequence ID" value="SFP98940.1"/>
    <property type="molecule type" value="Genomic_DNA"/>
</dbReference>
<accession>A0A1I5UUQ5</accession>
<evidence type="ECO:0000313" key="1">
    <source>
        <dbReference type="EMBL" id="SFP98940.1"/>
    </source>
</evidence>
<dbReference type="STRING" id="1079859.SAMN04515674_10865"/>
<proteinExistence type="predicted"/>